<organism evidence="2">
    <name type="scientific">Grosmannia clavigera (strain kw1407 / UAMH 11150)</name>
    <name type="common">Blue stain fungus</name>
    <name type="synonym">Graphiocladiella clavigera</name>
    <dbReference type="NCBI Taxonomy" id="655863"/>
    <lineage>
        <taxon>Eukaryota</taxon>
        <taxon>Fungi</taxon>
        <taxon>Dikarya</taxon>
        <taxon>Ascomycota</taxon>
        <taxon>Pezizomycotina</taxon>
        <taxon>Sordariomycetes</taxon>
        <taxon>Sordariomycetidae</taxon>
        <taxon>Ophiostomatales</taxon>
        <taxon>Ophiostomataceae</taxon>
        <taxon>Leptographium</taxon>
    </lineage>
</organism>
<evidence type="ECO:0000313" key="1">
    <source>
        <dbReference type="EMBL" id="EFW99858.1"/>
    </source>
</evidence>
<evidence type="ECO:0000313" key="2">
    <source>
        <dbReference type="Proteomes" id="UP000007796"/>
    </source>
</evidence>
<keyword evidence="2" id="KW-1185">Reference proteome</keyword>
<dbReference type="GeneID" id="25974673"/>
<gene>
    <name evidence="1" type="ORF">CMQ_176</name>
</gene>
<dbReference type="InParanoid" id="F0XQU1"/>
<protein>
    <submittedName>
        <fullName evidence="1">Uncharacterized protein</fullName>
    </submittedName>
</protein>
<dbReference type="Proteomes" id="UP000007796">
    <property type="component" value="Unassembled WGS sequence"/>
</dbReference>
<reference evidence="1 2" key="1">
    <citation type="journal article" date="2011" name="Proc. Natl. Acad. Sci. U.S.A.">
        <title>Genome and transcriptome analyses of the mountain pine beetle-fungal symbiont Grosmannia clavigera, a lodgepole pine pathogen.</title>
        <authorList>
            <person name="DiGuistini S."/>
            <person name="Wang Y."/>
            <person name="Liao N.Y."/>
            <person name="Taylor G."/>
            <person name="Tanguay P."/>
            <person name="Feau N."/>
            <person name="Henrissat B."/>
            <person name="Chan S.K."/>
            <person name="Hesse-Orce U."/>
            <person name="Alamouti S.M."/>
            <person name="Tsui C.K.M."/>
            <person name="Docking R.T."/>
            <person name="Levasseur A."/>
            <person name="Haridas S."/>
            <person name="Robertson G."/>
            <person name="Birol I."/>
            <person name="Holt R.A."/>
            <person name="Marra M.A."/>
            <person name="Hamelin R.C."/>
            <person name="Hirst M."/>
            <person name="Jones S.J.M."/>
            <person name="Bohlmann J."/>
            <person name="Breuil C."/>
        </authorList>
    </citation>
    <scope>NUCLEOTIDE SEQUENCE [LARGE SCALE GENOMIC DNA]</scope>
    <source>
        <strain evidence="2">kw1407 / UAMH 11150</strain>
    </source>
</reference>
<dbReference type="EMBL" id="GL629807">
    <property type="protein sequence ID" value="EFW99858.1"/>
    <property type="molecule type" value="Genomic_DNA"/>
</dbReference>
<dbReference type="HOGENOM" id="CLU_1261632_0_0_1"/>
<dbReference type="OrthoDB" id="4684900at2759"/>
<dbReference type="AlphaFoldDB" id="F0XQU1"/>
<proteinExistence type="predicted"/>
<accession>F0XQU1</accession>
<dbReference type="eggNOG" id="ENOG502SU2D">
    <property type="taxonomic scope" value="Eukaryota"/>
</dbReference>
<dbReference type="RefSeq" id="XP_014169273.1">
    <property type="nucleotide sequence ID" value="XM_014313798.1"/>
</dbReference>
<name>F0XQU1_GROCL</name>
<sequence>MSDNDHLSYDRTTDTLVRQTRSFLYNDVGDQSLYKIVDIHFLGFEWIPLASWENDSQQTNSYEQTYTSQFRIRTGQDVNNTWDFGSTFKNLTLNVGSSTRTITEQELTATKSYTATTKVEPRSSVHLYQKRYYFKTFVWFKLDAWNQLWTVGNWQAPGIAQKIGEVEVDANEYLTKPFALSGSGSLPVAGGSDVWAQDNIKQFELCPRKCQDYLHDRGV</sequence>